<evidence type="ECO:0000313" key="1">
    <source>
        <dbReference type="EMBL" id="KAF9652239.1"/>
    </source>
</evidence>
<accession>A0ACB6ZRW1</accession>
<reference evidence="1" key="2">
    <citation type="journal article" date="2020" name="Nat. Commun.">
        <title>Large-scale genome sequencing of mycorrhizal fungi provides insights into the early evolution of symbiotic traits.</title>
        <authorList>
            <person name="Miyauchi S."/>
            <person name="Kiss E."/>
            <person name="Kuo A."/>
            <person name="Drula E."/>
            <person name="Kohler A."/>
            <person name="Sanchez-Garcia M."/>
            <person name="Morin E."/>
            <person name="Andreopoulos B."/>
            <person name="Barry K.W."/>
            <person name="Bonito G."/>
            <person name="Buee M."/>
            <person name="Carver A."/>
            <person name="Chen C."/>
            <person name="Cichocki N."/>
            <person name="Clum A."/>
            <person name="Culley D."/>
            <person name="Crous P.W."/>
            <person name="Fauchery L."/>
            <person name="Girlanda M."/>
            <person name="Hayes R.D."/>
            <person name="Keri Z."/>
            <person name="LaButti K."/>
            <person name="Lipzen A."/>
            <person name="Lombard V."/>
            <person name="Magnuson J."/>
            <person name="Maillard F."/>
            <person name="Murat C."/>
            <person name="Nolan M."/>
            <person name="Ohm R.A."/>
            <person name="Pangilinan J."/>
            <person name="Pereira M.F."/>
            <person name="Perotto S."/>
            <person name="Peter M."/>
            <person name="Pfister S."/>
            <person name="Riley R."/>
            <person name="Sitrit Y."/>
            <person name="Stielow J.B."/>
            <person name="Szollosi G."/>
            <person name="Zifcakova L."/>
            <person name="Stursova M."/>
            <person name="Spatafora J.W."/>
            <person name="Tedersoo L."/>
            <person name="Vaario L.M."/>
            <person name="Yamada A."/>
            <person name="Yan M."/>
            <person name="Wang P."/>
            <person name="Xu J."/>
            <person name="Bruns T."/>
            <person name="Baldrian P."/>
            <person name="Vilgalys R."/>
            <person name="Dunand C."/>
            <person name="Henrissat B."/>
            <person name="Grigoriev I.V."/>
            <person name="Hibbett D."/>
            <person name="Nagy L.G."/>
            <person name="Martin F.M."/>
        </authorList>
    </citation>
    <scope>NUCLEOTIDE SEQUENCE</scope>
    <source>
        <strain evidence="1">P2</strain>
    </source>
</reference>
<dbReference type="EMBL" id="MU117970">
    <property type="protein sequence ID" value="KAF9652239.1"/>
    <property type="molecule type" value="Genomic_DNA"/>
</dbReference>
<name>A0ACB6ZRW1_THEGA</name>
<evidence type="ECO:0000313" key="2">
    <source>
        <dbReference type="Proteomes" id="UP000886501"/>
    </source>
</evidence>
<organism evidence="1 2">
    <name type="scientific">Thelephora ganbajun</name>
    <name type="common">Ganba fungus</name>
    <dbReference type="NCBI Taxonomy" id="370292"/>
    <lineage>
        <taxon>Eukaryota</taxon>
        <taxon>Fungi</taxon>
        <taxon>Dikarya</taxon>
        <taxon>Basidiomycota</taxon>
        <taxon>Agaricomycotina</taxon>
        <taxon>Agaricomycetes</taxon>
        <taxon>Thelephorales</taxon>
        <taxon>Thelephoraceae</taxon>
        <taxon>Thelephora</taxon>
    </lineage>
</organism>
<proteinExistence type="predicted"/>
<dbReference type="Proteomes" id="UP000886501">
    <property type="component" value="Unassembled WGS sequence"/>
</dbReference>
<gene>
    <name evidence="1" type="ORF">BDM02DRAFT_3126592</name>
</gene>
<sequence>MYRGPNPRPSLPRSYDNVTFTIGDRTVSQMVPLLAKALYPEKRWLRFPELAVKRLPLPRPLRNPDDGPVDLVARIGNDPDVNCHQCERPVTVRKLHHISRKSASIYMRVTSILNAGKADSAQPQFSATCGSCHSPITRKKLGVARFTRDVVLDPDDPIHAGVYQKVVWLPSANSPKASDFSITWSSRTFLMASELLSPAMAQRDQGLIKPNGCLLERPASTPEAPKSVLRR</sequence>
<reference evidence="1" key="1">
    <citation type="submission" date="2019-10" db="EMBL/GenBank/DDBJ databases">
        <authorList>
            <consortium name="DOE Joint Genome Institute"/>
            <person name="Kuo A."/>
            <person name="Miyauchi S."/>
            <person name="Kiss E."/>
            <person name="Drula E."/>
            <person name="Kohler A."/>
            <person name="Sanchez-Garcia M."/>
            <person name="Andreopoulos B."/>
            <person name="Barry K.W."/>
            <person name="Bonito G."/>
            <person name="Buee M."/>
            <person name="Carver A."/>
            <person name="Chen C."/>
            <person name="Cichocki N."/>
            <person name="Clum A."/>
            <person name="Culley D."/>
            <person name="Crous P.W."/>
            <person name="Fauchery L."/>
            <person name="Girlanda M."/>
            <person name="Hayes R."/>
            <person name="Keri Z."/>
            <person name="Labutti K."/>
            <person name="Lipzen A."/>
            <person name="Lombard V."/>
            <person name="Magnuson J."/>
            <person name="Maillard F."/>
            <person name="Morin E."/>
            <person name="Murat C."/>
            <person name="Nolan M."/>
            <person name="Ohm R."/>
            <person name="Pangilinan J."/>
            <person name="Pereira M."/>
            <person name="Perotto S."/>
            <person name="Peter M."/>
            <person name="Riley R."/>
            <person name="Sitrit Y."/>
            <person name="Stielow B."/>
            <person name="Szollosi G."/>
            <person name="Zifcakova L."/>
            <person name="Stursova M."/>
            <person name="Spatafora J.W."/>
            <person name="Tedersoo L."/>
            <person name="Vaario L.-M."/>
            <person name="Yamada A."/>
            <person name="Yan M."/>
            <person name="Wang P."/>
            <person name="Xu J."/>
            <person name="Bruns T."/>
            <person name="Baldrian P."/>
            <person name="Vilgalys R."/>
            <person name="Henrissat B."/>
            <person name="Grigoriev I.V."/>
            <person name="Hibbett D."/>
            <person name="Nagy L.G."/>
            <person name="Martin F.M."/>
        </authorList>
    </citation>
    <scope>NUCLEOTIDE SEQUENCE</scope>
    <source>
        <strain evidence="1">P2</strain>
    </source>
</reference>
<keyword evidence="2" id="KW-1185">Reference proteome</keyword>
<comment type="caution">
    <text evidence="1">The sequence shown here is derived from an EMBL/GenBank/DDBJ whole genome shotgun (WGS) entry which is preliminary data.</text>
</comment>
<protein>
    <submittedName>
        <fullName evidence="1">Uncharacterized protein</fullName>
    </submittedName>
</protein>